<accession>A0AAE1DPG4</accession>
<protein>
    <recommendedName>
        <fullName evidence="1">Peptidyl-prolyl cis-trans isomerase</fullName>
        <shortName evidence="1">PPIase</shortName>
        <ecNumber evidence="1">5.2.1.8</ecNumber>
    </recommendedName>
</protein>
<evidence type="ECO:0000256" key="1">
    <source>
        <dbReference type="RuleBase" id="RU363019"/>
    </source>
</evidence>
<dbReference type="PANTHER" id="PTHR11071:SF547">
    <property type="entry name" value="PEPTIDYL-PROLYL CIS-TRANS ISOMERASE"/>
    <property type="match status" value="1"/>
</dbReference>
<keyword evidence="4" id="KW-1185">Reference proteome</keyword>
<dbReference type="PROSITE" id="PS50072">
    <property type="entry name" value="CSA_PPIASE_2"/>
    <property type="match status" value="1"/>
</dbReference>
<dbReference type="GO" id="GO:0003755">
    <property type="term" value="F:peptidyl-prolyl cis-trans isomerase activity"/>
    <property type="evidence" value="ECO:0007669"/>
    <property type="project" value="UniProtKB-UniRule"/>
</dbReference>
<evidence type="ECO:0000313" key="4">
    <source>
        <dbReference type="Proteomes" id="UP001283361"/>
    </source>
</evidence>
<comment type="function">
    <text evidence="1">PPIases accelerate the folding of proteins. It catalyzes the cis-trans isomerization of proline imidic peptide bonds in oligopeptides.</text>
</comment>
<dbReference type="AlphaFoldDB" id="A0AAE1DPG4"/>
<dbReference type="GO" id="GO:0005737">
    <property type="term" value="C:cytoplasm"/>
    <property type="evidence" value="ECO:0007669"/>
    <property type="project" value="TreeGrafter"/>
</dbReference>
<comment type="similarity">
    <text evidence="1">Belongs to the cyclophilin-type PPIase family.</text>
</comment>
<dbReference type="Gene3D" id="2.40.100.10">
    <property type="entry name" value="Cyclophilin-like"/>
    <property type="match status" value="1"/>
</dbReference>
<comment type="caution">
    <text evidence="3">The sequence shown here is derived from an EMBL/GenBank/DDBJ whole genome shotgun (WGS) entry which is preliminary data.</text>
</comment>
<name>A0AAE1DPG4_9GAST</name>
<evidence type="ECO:0000259" key="2">
    <source>
        <dbReference type="PROSITE" id="PS50072"/>
    </source>
</evidence>
<dbReference type="GO" id="GO:0016018">
    <property type="term" value="F:cyclosporin A binding"/>
    <property type="evidence" value="ECO:0007669"/>
    <property type="project" value="TreeGrafter"/>
</dbReference>
<dbReference type="PANTHER" id="PTHR11071">
    <property type="entry name" value="PEPTIDYL-PROLYL CIS-TRANS ISOMERASE"/>
    <property type="match status" value="1"/>
</dbReference>
<comment type="catalytic activity">
    <reaction evidence="1">
        <text>[protein]-peptidylproline (omega=180) = [protein]-peptidylproline (omega=0)</text>
        <dbReference type="Rhea" id="RHEA:16237"/>
        <dbReference type="Rhea" id="RHEA-COMP:10747"/>
        <dbReference type="Rhea" id="RHEA-COMP:10748"/>
        <dbReference type="ChEBI" id="CHEBI:83833"/>
        <dbReference type="ChEBI" id="CHEBI:83834"/>
        <dbReference type="EC" id="5.2.1.8"/>
    </reaction>
</comment>
<dbReference type="SUPFAM" id="SSF50891">
    <property type="entry name" value="Cyclophilin-like"/>
    <property type="match status" value="1"/>
</dbReference>
<gene>
    <name evidence="3" type="ORF">RRG08_044680</name>
</gene>
<dbReference type="PRINTS" id="PR00153">
    <property type="entry name" value="CSAPPISMRASE"/>
</dbReference>
<dbReference type="Pfam" id="PF00160">
    <property type="entry name" value="Pro_isomerase"/>
    <property type="match status" value="1"/>
</dbReference>
<dbReference type="EMBL" id="JAWDGP010003022">
    <property type="protein sequence ID" value="KAK3778064.1"/>
    <property type="molecule type" value="Genomic_DNA"/>
</dbReference>
<proteinExistence type="inferred from homology"/>
<reference evidence="3" key="1">
    <citation type="journal article" date="2023" name="G3 (Bethesda)">
        <title>A reference genome for the long-term kleptoplast-retaining sea slug Elysia crispata morphotype clarki.</title>
        <authorList>
            <person name="Eastman K.E."/>
            <person name="Pendleton A.L."/>
            <person name="Shaikh M.A."/>
            <person name="Suttiyut T."/>
            <person name="Ogas R."/>
            <person name="Tomko P."/>
            <person name="Gavelis G."/>
            <person name="Widhalm J.R."/>
            <person name="Wisecaver J.H."/>
        </authorList>
    </citation>
    <scope>NUCLEOTIDE SEQUENCE</scope>
    <source>
        <strain evidence="3">ECLA1</strain>
    </source>
</reference>
<dbReference type="Proteomes" id="UP001283361">
    <property type="component" value="Unassembled WGS sequence"/>
</dbReference>
<dbReference type="InterPro" id="IPR029000">
    <property type="entry name" value="Cyclophilin-like_dom_sf"/>
</dbReference>
<dbReference type="InterPro" id="IPR002130">
    <property type="entry name" value="Cyclophilin-type_PPIase_dom"/>
</dbReference>
<keyword evidence="1" id="KW-0413">Isomerase</keyword>
<organism evidence="3 4">
    <name type="scientific">Elysia crispata</name>
    <name type="common">lettuce slug</name>
    <dbReference type="NCBI Taxonomy" id="231223"/>
    <lineage>
        <taxon>Eukaryota</taxon>
        <taxon>Metazoa</taxon>
        <taxon>Spiralia</taxon>
        <taxon>Lophotrochozoa</taxon>
        <taxon>Mollusca</taxon>
        <taxon>Gastropoda</taxon>
        <taxon>Heterobranchia</taxon>
        <taxon>Euthyneura</taxon>
        <taxon>Panpulmonata</taxon>
        <taxon>Sacoglossa</taxon>
        <taxon>Placobranchoidea</taxon>
        <taxon>Plakobranchidae</taxon>
        <taxon>Elysia</taxon>
    </lineage>
</organism>
<dbReference type="EC" id="5.2.1.8" evidence="1"/>
<keyword evidence="1" id="KW-0697">Rotamase</keyword>
<feature type="chain" id="PRO_5041770292" description="Peptidyl-prolyl cis-trans isomerase" evidence="1">
    <location>
        <begin position="31"/>
        <end position="242"/>
    </location>
</feature>
<feature type="domain" description="PPIase cyclophilin-type" evidence="2">
    <location>
        <begin position="58"/>
        <end position="222"/>
    </location>
</feature>
<evidence type="ECO:0000313" key="3">
    <source>
        <dbReference type="EMBL" id="KAK3778064.1"/>
    </source>
</evidence>
<sequence length="242" mass="27186">MLWNPSLKKINMKLLVFLTSSLLSTWLVQAAGKKEEVQWKSRRVNETVTAEVMLDVLVKNYEKGGDLHGTLRIALFGETVPMTVLNFFSICNGVKRPAGELKYANTYCHRMIKDMNFQCGDTTTGDGTGGISMYGDTFNDENFEVGISEKGTVAMANKGPNTNGSQFFVTFRSWQFLDNMHVGFGQVVGKESLAFLDKLAEIDVDNDGLTPKKRIKIVDCQAKEVKKYKIQRRASINQDKFE</sequence>
<dbReference type="GO" id="GO:0006457">
    <property type="term" value="P:protein folding"/>
    <property type="evidence" value="ECO:0007669"/>
    <property type="project" value="TreeGrafter"/>
</dbReference>
<keyword evidence="1" id="KW-0732">Signal</keyword>
<feature type="signal peptide" evidence="1">
    <location>
        <begin position="1"/>
        <end position="30"/>
    </location>
</feature>